<dbReference type="Proteomes" id="UP001370490">
    <property type="component" value="Unassembled WGS sequence"/>
</dbReference>
<dbReference type="EMBL" id="JBAMMX010000022">
    <property type="protein sequence ID" value="KAK6918097.1"/>
    <property type="molecule type" value="Genomic_DNA"/>
</dbReference>
<dbReference type="Pfam" id="PF23197">
    <property type="entry name" value="IG_AIR9"/>
    <property type="match status" value="1"/>
</dbReference>
<protein>
    <submittedName>
        <fullName evidence="5">Uncharacterized protein</fullName>
    </submittedName>
</protein>
<sequence length="650" mass="73326">MHDFLSDHGKNWLPCNDIFSSGGGIITNGIAMSSTKSSIYGQNNGSVQGRPSDSTNRQNFETRSAVSNVSKDTNFNNLQDPETMELYSRAKAQEKEILHLREKVGMACIKELQLLKEKYALERKLSDLRMAIDEKQNEAVSSALSELARRKGDLEENLKLVHELKVLEDERYIFTSSVLRLLAEYGIWPHVINASTISNNIQHLYNQLQWKIKTSHAKIRDIVSMAGDHAVTGSDNKGHKGSAVLKGQLPHVSGGSYDLPAHYYYISEPRVEQTINPSRFLQRDGHIDLNMFTGNKHINGNQPQIFSDPNRDAAGEEPNFLFNTYRRSVVGVENDMGTKDDPFPYPTVPEESGSNDLEEVGPGIDDFQIIGDARPGGKLQGCGYPVRGTSLCMFQWVRHFQDGTWQYIEGATNPEYVVTADDVDKLIAVECVPMDDNGRQGDIVRLFANDQNKITCDSEMQQEIDNHIARGQATFSVLLLMDTSETWEPATILLTKSGYKIKINQSGEVVIAEKFSKELSIKVPCGASTQFVLTCSNGSAHPFRTHGYNEIWMRDTLVLTMRLFQNKCRIVCGILHMNGSCEHTLNTLRYADRFVFQRMLVVVLIKEIDSFWILTEEEEALIAAHRKEIEDTMEIVREVMRALFDNPCRK</sequence>
<dbReference type="InterPro" id="IPR056284">
    <property type="entry name" value="AIR9-like_A9"/>
</dbReference>
<keyword evidence="1" id="KW-0175">Coiled coil</keyword>
<accession>A0AAN8UWH9</accession>
<evidence type="ECO:0000313" key="6">
    <source>
        <dbReference type="Proteomes" id="UP001370490"/>
    </source>
</evidence>
<dbReference type="FunFam" id="2.60.40.2700:FF:000001">
    <property type="entry name" value="Transmembrane protein"/>
    <property type="match status" value="1"/>
</dbReference>
<dbReference type="InterPro" id="IPR055474">
    <property type="entry name" value="DUF7046"/>
</dbReference>
<proteinExistence type="predicted"/>
<evidence type="ECO:0000259" key="3">
    <source>
        <dbReference type="Pfam" id="PF23080"/>
    </source>
</evidence>
<evidence type="ECO:0000313" key="5">
    <source>
        <dbReference type="EMBL" id="KAK6918097.1"/>
    </source>
</evidence>
<feature type="region of interest" description="Disordered" evidence="2">
    <location>
        <begin position="335"/>
        <end position="360"/>
    </location>
</feature>
<name>A0AAN8UWH9_9MAGN</name>
<dbReference type="PANTHER" id="PTHR31149">
    <property type="entry name" value="EXPRESSED PROTEIN"/>
    <property type="match status" value="1"/>
</dbReference>
<feature type="domain" description="AIR9-like A9" evidence="4">
    <location>
        <begin position="366"/>
        <end position="444"/>
    </location>
</feature>
<feature type="domain" description="DUF7046" evidence="3">
    <location>
        <begin position="485"/>
        <end position="567"/>
    </location>
</feature>
<evidence type="ECO:0000256" key="1">
    <source>
        <dbReference type="SAM" id="Coils"/>
    </source>
</evidence>
<organism evidence="5 6">
    <name type="scientific">Dillenia turbinata</name>
    <dbReference type="NCBI Taxonomy" id="194707"/>
    <lineage>
        <taxon>Eukaryota</taxon>
        <taxon>Viridiplantae</taxon>
        <taxon>Streptophyta</taxon>
        <taxon>Embryophyta</taxon>
        <taxon>Tracheophyta</taxon>
        <taxon>Spermatophyta</taxon>
        <taxon>Magnoliopsida</taxon>
        <taxon>eudicotyledons</taxon>
        <taxon>Gunneridae</taxon>
        <taxon>Pentapetalae</taxon>
        <taxon>Dilleniales</taxon>
        <taxon>Dilleniaceae</taxon>
        <taxon>Dillenia</taxon>
    </lineage>
</organism>
<dbReference type="AlphaFoldDB" id="A0AAN8UWH9"/>
<evidence type="ECO:0000256" key="2">
    <source>
        <dbReference type="SAM" id="MobiDB-lite"/>
    </source>
</evidence>
<reference evidence="5 6" key="1">
    <citation type="submission" date="2023-12" db="EMBL/GenBank/DDBJ databases">
        <title>A high-quality genome assembly for Dillenia turbinata (Dilleniales).</title>
        <authorList>
            <person name="Chanderbali A."/>
        </authorList>
    </citation>
    <scope>NUCLEOTIDE SEQUENCE [LARGE SCALE GENOMIC DNA]</scope>
    <source>
        <strain evidence="5">LSX21</strain>
        <tissue evidence="5">Leaf</tissue>
    </source>
</reference>
<feature type="coiled-coil region" evidence="1">
    <location>
        <begin position="118"/>
        <end position="157"/>
    </location>
</feature>
<keyword evidence="6" id="KW-1185">Reference proteome</keyword>
<dbReference type="GO" id="GO:0005886">
    <property type="term" value="C:plasma membrane"/>
    <property type="evidence" value="ECO:0007669"/>
    <property type="project" value="TreeGrafter"/>
</dbReference>
<dbReference type="Pfam" id="PF23080">
    <property type="entry name" value="DUF7046"/>
    <property type="match status" value="1"/>
</dbReference>
<gene>
    <name evidence="5" type="ORF">RJ641_016519</name>
</gene>
<dbReference type="PANTHER" id="PTHR31149:SF7">
    <property type="entry name" value="EXPRESSED PROTEIN"/>
    <property type="match status" value="1"/>
</dbReference>
<evidence type="ECO:0000259" key="4">
    <source>
        <dbReference type="Pfam" id="PF23197"/>
    </source>
</evidence>
<dbReference type="Gene3D" id="2.60.40.2700">
    <property type="match status" value="1"/>
</dbReference>
<comment type="caution">
    <text evidence="5">The sequence shown here is derived from an EMBL/GenBank/DDBJ whole genome shotgun (WGS) entry which is preliminary data.</text>
</comment>